<protein>
    <submittedName>
        <fullName evidence="1">Uncharacterized protein</fullName>
    </submittedName>
</protein>
<dbReference type="Proteomes" id="UP000422569">
    <property type="component" value="Chromosome"/>
</dbReference>
<dbReference type="RefSeq" id="WP_016922060.1">
    <property type="nucleotide sequence ID" value="NZ_CP044331.1"/>
</dbReference>
<evidence type="ECO:0000313" key="1">
    <source>
        <dbReference type="EMBL" id="QGM97807.1"/>
    </source>
</evidence>
<dbReference type="KEGG" id="mpar:F7D14_10225"/>
<keyword evidence="2" id="KW-1185">Reference proteome</keyword>
<organism evidence="1 2">
    <name type="scientific">Methylocystis parvus</name>
    <dbReference type="NCBI Taxonomy" id="134"/>
    <lineage>
        <taxon>Bacteria</taxon>
        <taxon>Pseudomonadati</taxon>
        <taxon>Pseudomonadota</taxon>
        <taxon>Alphaproteobacteria</taxon>
        <taxon>Hyphomicrobiales</taxon>
        <taxon>Methylocystaceae</taxon>
        <taxon>Methylocystis</taxon>
    </lineage>
</organism>
<proteinExistence type="predicted"/>
<dbReference type="EMBL" id="CP044331">
    <property type="protein sequence ID" value="QGM97807.1"/>
    <property type="molecule type" value="Genomic_DNA"/>
</dbReference>
<accession>A0A6B8LZE7</accession>
<gene>
    <name evidence="1" type="ORF">F7D14_10225</name>
</gene>
<sequence>MRKSPVTLQQLADVEFERFDDAALADMSRMFGEDCLKTFQPHFVALRIASRLLGLSKPEMIERMCALEDETGISVLDVFDFSVEFFGEVRSIVEATQTRLMICVAAAARDGDPRGAFAPTKGKDLS</sequence>
<reference evidence="1 2" key="1">
    <citation type="submission" date="2019-09" db="EMBL/GenBank/DDBJ databases">
        <title>Isolation and complete genome sequencing of Methylocystis species.</title>
        <authorList>
            <person name="Rumah B.L."/>
            <person name="Stead C.E."/>
            <person name="Stevens B.C."/>
            <person name="Minton N.P."/>
            <person name="Grosse-Honebrink A."/>
            <person name="Zhang Y."/>
        </authorList>
    </citation>
    <scope>NUCLEOTIDE SEQUENCE [LARGE SCALE GENOMIC DNA]</scope>
    <source>
        <strain evidence="1 2">BRCS2</strain>
    </source>
</reference>
<dbReference type="AlphaFoldDB" id="A0A6B8LZE7"/>
<name>A0A6B8LZE7_9HYPH</name>
<evidence type="ECO:0000313" key="2">
    <source>
        <dbReference type="Proteomes" id="UP000422569"/>
    </source>
</evidence>